<evidence type="ECO:0000313" key="6">
    <source>
        <dbReference type="EMBL" id="PVU98288.1"/>
    </source>
</evidence>
<dbReference type="GO" id="GO:0048211">
    <property type="term" value="P:Golgi vesicle docking"/>
    <property type="evidence" value="ECO:0007669"/>
    <property type="project" value="TreeGrafter"/>
</dbReference>
<dbReference type="InterPro" id="IPR011989">
    <property type="entry name" value="ARM-like"/>
</dbReference>
<dbReference type="Gene3D" id="1.10.287.1490">
    <property type="match status" value="1"/>
</dbReference>
<feature type="domain" description="Vesicle tethering protein Uso1/P115-like head" evidence="5">
    <location>
        <begin position="350"/>
        <end position="685"/>
    </location>
</feature>
<dbReference type="STRING" id="61424.A0A2T9Z110"/>
<dbReference type="Gene3D" id="1.25.10.10">
    <property type="entry name" value="Leucine-rich Repeat Variant"/>
    <property type="match status" value="1"/>
</dbReference>
<dbReference type="GO" id="GO:0048280">
    <property type="term" value="P:vesicle fusion with Golgi apparatus"/>
    <property type="evidence" value="ECO:0007669"/>
    <property type="project" value="InterPro"/>
</dbReference>
<dbReference type="Pfam" id="PF04869">
    <property type="entry name" value="Uso1_p115_head"/>
    <property type="match status" value="1"/>
</dbReference>
<dbReference type="PANTHER" id="PTHR10013">
    <property type="entry name" value="GENERAL VESICULAR TRANSPORT FACTOR P115"/>
    <property type="match status" value="1"/>
</dbReference>
<dbReference type="GO" id="GO:0006888">
    <property type="term" value="P:endoplasmic reticulum to Golgi vesicle-mediated transport"/>
    <property type="evidence" value="ECO:0007669"/>
    <property type="project" value="TreeGrafter"/>
</dbReference>
<proteinExistence type="predicted"/>
<keyword evidence="7" id="KW-1185">Reference proteome</keyword>
<evidence type="ECO:0000259" key="5">
    <source>
        <dbReference type="Pfam" id="PF04869"/>
    </source>
</evidence>
<dbReference type="OrthoDB" id="198977at2759"/>
<organism evidence="6 7">
    <name type="scientific">Furculomyces boomerangus</name>
    <dbReference type="NCBI Taxonomy" id="61424"/>
    <lineage>
        <taxon>Eukaryota</taxon>
        <taxon>Fungi</taxon>
        <taxon>Fungi incertae sedis</taxon>
        <taxon>Zoopagomycota</taxon>
        <taxon>Kickxellomycotina</taxon>
        <taxon>Harpellomycetes</taxon>
        <taxon>Harpellales</taxon>
        <taxon>Harpellaceae</taxon>
        <taxon>Furculomyces</taxon>
    </lineage>
</organism>
<name>A0A2T9Z110_9FUNG</name>
<accession>A0A2T9Z110</accession>
<protein>
    <recommendedName>
        <fullName evidence="5">Vesicle tethering protein Uso1/P115-like head domain-containing protein</fullName>
    </recommendedName>
</protein>
<dbReference type="GO" id="GO:0012507">
    <property type="term" value="C:ER to Golgi transport vesicle membrane"/>
    <property type="evidence" value="ECO:0007669"/>
    <property type="project" value="TreeGrafter"/>
</dbReference>
<evidence type="ECO:0000256" key="1">
    <source>
        <dbReference type="ARBA" id="ARBA00004555"/>
    </source>
</evidence>
<evidence type="ECO:0000313" key="7">
    <source>
        <dbReference type="Proteomes" id="UP000245699"/>
    </source>
</evidence>
<dbReference type="GO" id="GO:0005795">
    <property type="term" value="C:Golgi stack"/>
    <property type="evidence" value="ECO:0007669"/>
    <property type="project" value="TreeGrafter"/>
</dbReference>
<dbReference type="InterPro" id="IPR016024">
    <property type="entry name" value="ARM-type_fold"/>
</dbReference>
<dbReference type="GO" id="GO:0005783">
    <property type="term" value="C:endoplasmic reticulum"/>
    <property type="evidence" value="ECO:0007669"/>
    <property type="project" value="TreeGrafter"/>
</dbReference>
<comment type="subcellular location">
    <subcellularLocation>
        <location evidence="1">Golgi apparatus</location>
    </subcellularLocation>
</comment>
<keyword evidence="3" id="KW-0175">Coiled coil</keyword>
<dbReference type="SUPFAM" id="SSF48371">
    <property type="entry name" value="ARM repeat"/>
    <property type="match status" value="1"/>
</dbReference>
<dbReference type="GO" id="GO:0000139">
    <property type="term" value="C:Golgi membrane"/>
    <property type="evidence" value="ECO:0007669"/>
    <property type="project" value="InterPro"/>
</dbReference>
<comment type="caution">
    <text evidence="6">The sequence shown here is derived from an EMBL/GenBank/DDBJ whole genome shotgun (WGS) entry which is preliminary data.</text>
</comment>
<evidence type="ECO:0000256" key="2">
    <source>
        <dbReference type="ARBA" id="ARBA00023034"/>
    </source>
</evidence>
<reference evidence="6 7" key="1">
    <citation type="journal article" date="2018" name="MBio">
        <title>Comparative Genomics Reveals the Core Gene Toolbox for the Fungus-Insect Symbiosis.</title>
        <authorList>
            <person name="Wang Y."/>
            <person name="Stata M."/>
            <person name="Wang W."/>
            <person name="Stajich J.E."/>
            <person name="White M.M."/>
            <person name="Moncalvo J.M."/>
        </authorList>
    </citation>
    <scope>NUCLEOTIDE SEQUENCE [LARGE SCALE GENOMIC DNA]</scope>
    <source>
        <strain evidence="6 7">AUS-77-4</strain>
    </source>
</reference>
<dbReference type="InterPro" id="IPR024095">
    <property type="entry name" value="Vesicle_P115"/>
</dbReference>
<feature type="compositionally biased region" description="Basic and acidic residues" evidence="4">
    <location>
        <begin position="785"/>
        <end position="805"/>
    </location>
</feature>
<dbReference type="GO" id="GO:0006886">
    <property type="term" value="P:intracellular protein transport"/>
    <property type="evidence" value="ECO:0007669"/>
    <property type="project" value="InterPro"/>
</dbReference>
<keyword evidence="2" id="KW-0333">Golgi apparatus</keyword>
<gene>
    <name evidence="6" type="ORF">BB559_001704</name>
</gene>
<dbReference type="InterPro" id="IPR006953">
    <property type="entry name" value="Vesicle_Uso1_P115_head"/>
</dbReference>
<sequence length="943" mass="105529">MDFFSRGYSALVGESKAQQQTPEQTIQRLADRVSASTLLEDKRAAILGLKGLTREYKMIVGQEALEGLLSALNEEIEDPNTVKAILETINNLITYEKTDEPKNISQIHAKKITEVDFHIARLLELIGDSDFHVRYNALQQVSMLFSLSGEYLLSKILISPTGVGRLVDLLSDPREIIRNEGVQLLILMTEKNQELQKILAFENAFEKLFFIIVDEGGVGGNIIVQDCLQLLRNLLAYNISNQKYFRETSCIQKLPDILYFDPNDSETDGHIGDGESAWKPQHGRNICDIIEIVRMLVQPGNIDTPTNQKSMQQCGMISPLLQLCLSLDAPVPVRSQALYAVGDIIHGLSENQLLFQRILVTSSQEDFEDDENDQNYKKPLPEPAVLVITRLAVGTCPRGLDEDSYYLVRAAAAHLVRSYLEENPDAHLGIAATFKPPPSDDMTENTESHQSVGSLLISVMCIPLKDIKHSDVIRIWHATSLFSLLLHKNDDCKQLALNVNIDNYIDKQNIKLLDALFYQAIDSSNLLSEQNPDFTHTEGGSQENLLCAQILTTLSVWLFQSPASISALLKNKDSITFLMEIIGKTATKRNVLQGIASFLFGIIYEFNNDPNTPMKANDLHLILHKRIGVDQLLVHLSRLNDSQELHSAYSKEPTEADNAILDLSNVLFDSSFADLFRNHYNQLRSVVRLGPDAIVRSPNLAPGMNGVAFAKSGKAGSDTESISKDTLVGSLSPQVVKKAEYDQLSQSLNQKNKELEEALQQLNELKLSINKNSDEKSGGGKGKKSKDSSKTEVNNLKKELDESKKRNTELEEKIAELTEQAINSDNLILNIRTEFETSQKSWEDERAQLEEKISGVTAHSSELEKQIEEYKKHRMESVDTVNGSDNSLEALKELESKYNTLEKEQDDLLVLLADQDMACKNYRKQLRDLGAEIPASDEDSDEE</sequence>
<dbReference type="Proteomes" id="UP000245699">
    <property type="component" value="Unassembled WGS sequence"/>
</dbReference>
<feature type="region of interest" description="Disordered" evidence="4">
    <location>
        <begin position="769"/>
        <end position="805"/>
    </location>
</feature>
<dbReference type="AlphaFoldDB" id="A0A2T9Z110"/>
<evidence type="ECO:0000256" key="4">
    <source>
        <dbReference type="SAM" id="MobiDB-lite"/>
    </source>
</evidence>
<dbReference type="EMBL" id="MBFT01000086">
    <property type="protein sequence ID" value="PVU98288.1"/>
    <property type="molecule type" value="Genomic_DNA"/>
</dbReference>
<evidence type="ECO:0000256" key="3">
    <source>
        <dbReference type="ARBA" id="ARBA00023054"/>
    </source>
</evidence>
<dbReference type="PANTHER" id="PTHR10013:SF0">
    <property type="entry name" value="GENERAL VESICULAR TRANSPORT FACTOR P115"/>
    <property type="match status" value="1"/>
</dbReference>